<proteinExistence type="predicted"/>
<gene>
    <name evidence="2" type="ORF">HINF_LOCUS40891</name>
    <name evidence="1" type="ORF">HINF_LOCUS51484</name>
</gene>
<dbReference type="EMBL" id="CAXDID020000162">
    <property type="protein sequence ID" value="CAL6045127.1"/>
    <property type="molecule type" value="Genomic_DNA"/>
</dbReference>
<dbReference type="Proteomes" id="UP001642409">
    <property type="component" value="Unassembled WGS sequence"/>
</dbReference>
<accession>A0AA86QQ77</accession>
<comment type="caution">
    <text evidence="1">The sequence shown here is derived from an EMBL/GenBank/DDBJ whole genome shotgun (WGS) entry which is preliminary data.</text>
</comment>
<evidence type="ECO:0000313" key="3">
    <source>
        <dbReference type="Proteomes" id="UP001642409"/>
    </source>
</evidence>
<sequence>MAILVLKNLTIIIGRILSVSSTQELILFQFTVDIRMIFDILATSALETQITKETLDLMLDHDFHFRLFKLFKFNFYDYRLESTTKRFDPRFGTYRRHTFLKYQT</sequence>
<dbReference type="EMBL" id="CATOUU010000970">
    <property type="protein sequence ID" value="CAI9963839.1"/>
    <property type="molecule type" value="Genomic_DNA"/>
</dbReference>
<evidence type="ECO:0000313" key="2">
    <source>
        <dbReference type="EMBL" id="CAL6045127.1"/>
    </source>
</evidence>
<reference evidence="1" key="1">
    <citation type="submission" date="2023-06" db="EMBL/GenBank/DDBJ databases">
        <authorList>
            <person name="Kurt Z."/>
        </authorList>
    </citation>
    <scope>NUCLEOTIDE SEQUENCE</scope>
</reference>
<reference evidence="2 3" key="2">
    <citation type="submission" date="2024-07" db="EMBL/GenBank/DDBJ databases">
        <authorList>
            <person name="Akdeniz Z."/>
        </authorList>
    </citation>
    <scope>NUCLEOTIDE SEQUENCE [LARGE SCALE GENOMIC DNA]</scope>
</reference>
<keyword evidence="3" id="KW-1185">Reference proteome</keyword>
<name>A0AA86QQ77_9EUKA</name>
<protein>
    <submittedName>
        <fullName evidence="2">Hypothetical_protein</fullName>
    </submittedName>
</protein>
<dbReference type="AlphaFoldDB" id="A0AA86QQ77"/>
<organism evidence="1">
    <name type="scientific">Hexamita inflata</name>
    <dbReference type="NCBI Taxonomy" id="28002"/>
    <lineage>
        <taxon>Eukaryota</taxon>
        <taxon>Metamonada</taxon>
        <taxon>Diplomonadida</taxon>
        <taxon>Hexamitidae</taxon>
        <taxon>Hexamitinae</taxon>
        <taxon>Hexamita</taxon>
    </lineage>
</organism>
<evidence type="ECO:0000313" key="1">
    <source>
        <dbReference type="EMBL" id="CAI9963839.1"/>
    </source>
</evidence>